<dbReference type="InterPro" id="IPR027821">
    <property type="entry name" value="SHLD1"/>
</dbReference>
<organism evidence="2 3">
    <name type="scientific">Phyllostomus discolor</name>
    <name type="common">pale spear-nosed bat</name>
    <dbReference type="NCBI Taxonomy" id="89673"/>
    <lineage>
        <taxon>Eukaryota</taxon>
        <taxon>Metazoa</taxon>
        <taxon>Chordata</taxon>
        <taxon>Craniata</taxon>
        <taxon>Vertebrata</taxon>
        <taxon>Euteleostomi</taxon>
        <taxon>Mammalia</taxon>
        <taxon>Eutheria</taxon>
        <taxon>Laurasiatheria</taxon>
        <taxon>Chiroptera</taxon>
        <taxon>Yangochiroptera</taxon>
        <taxon>Phyllostomidae</taxon>
        <taxon>Phyllostominae</taxon>
        <taxon>Phyllostomus</taxon>
    </lineage>
</organism>
<dbReference type="GeneID" id="114506638"/>
<protein>
    <submittedName>
        <fullName evidence="3">Shieldin complex subunit 1 isoform X2</fullName>
    </submittedName>
</protein>
<dbReference type="GO" id="GO:0045830">
    <property type="term" value="P:positive regulation of isotype switching"/>
    <property type="evidence" value="ECO:0007669"/>
    <property type="project" value="TreeGrafter"/>
</dbReference>
<dbReference type="GO" id="GO:2000042">
    <property type="term" value="P:negative regulation of double-strand break repair via homologous recombination"/>
    <property type="evidence" value="ECO:0007669"/>
    <property type="project" value="TreeGrafter"/>
</dbReference>
<feature type="region of interest" description="Disordered" evidence="1">
    <location>
        <begin position="1"/>
        <end position="23"/>
    </location>
</feature>
<sequence length="61" mass="6285">MATQEATPGSQSDNSALELPSARDIRDYMLQEASLEAPSEAVSSVEALSISSSSEVDPGGN</sequence>
<dbReference type="GO" id="GO:0035861">
    <property type="term" value="C:site of double-strand break"/>
    <property type="evidence" value="ECO:0007669"/>
    <property type="project" value="TreeGrafter"/>
</dbReference>
<proteinExistence type="predicted"/>
<gene>
    <name evidence="3" type="primary">SHLD1</name>
</gene>
<dbReference type="PANTHER" id="PTHR36863">
    <property type="entry name" value="SHIELDIN COMPLEX SUBUNIT 1"/>
    <property type="match status" value="1"/>
</dbReference>
<feature type="compositionally biased region" description="Polar residues" evidence="1">
    <location>
        <begin position="1"/>
        <end position="15"/>
    </location>
</feature>
<dbReference type="PANTHER" id="PTHR36863:SF1">
    <property type="entry name" value="SHIELDIN COMPLEX SUBUNIT 1"/>
    <property type="match status" value="1"/>
</dbReference>
<accession>A0A7E6CEQ7</accession>
<evidence type="ECO:0000313" key="3">
    <source>
        <dbReference type="RefSeq" id="XP_035865478.1"/>
    </source>
</evidence>
<dbReference type="RefSeq" id="XP_035865478.1">
    <property type="nucleotide sequence ID" value="XM_036009585.1"/>
</dbReference>
<dbReference type="CTD" id="149840"/>
<reference evidence="3" key="1">
    <citation type="submission" date="2025-08" db="UniProtKB">
        <authorList>
            <consortium name="RefSeq"/>
        </authorList>
    </citation>
    <scope>IDENTIFICATION</scope>
    <source>
        <tissue evidence="3">Muscle</tissue>
    </source>
</reference>
<name>A0A7E6CEQ7_9CHIR</name>
<dbReference type="AlphaFoldDB" id="A0A7E6CEQ7"/>
<dbReference type="GO" id="GO:2001034">
    <property type="term" value="P:positive regulation of double-strand break repair via nonhomologous end joining"/>
    <property type="evidence" value="ECO:0007669"/>
    <property type="project" value="TreeGrafter"/>
</dbReference>
<keyword evidence="2" id="KW-1185">Reference proteome</keyword>
<feature type="region of interest" description="Disordered" evidence="1">
    <location>
        <begin position="40"/>
        <end position="61"/>
    </location>
</feature>
<dbReference type="Proteomes" id="UP000504628">
    <property type="component" value="Chromosome 9"/>
</dbReference>
<evidence type="ECO:0000313" key="2">
    <source>
        <dbReference type="Proteomes" id="UP000504628"/>
    </source>
</evidence>
<evidence type="ECO:0000256" key="1">
    <source>
        <dbReference type="SAM" id="MobiDB-lite"/>
    </source>
</evidence>